<comment type="caution">
    <text evidence="2">The sequence shown here is derived from an EMBL/GenBank/DDBJ whole genome shotgun (WGS) entry which is preliminary data.</text>
</comment>
<evidence type="ECO:0008006" key="3">
    <source>
        <dbReference type="Google" id="ProtNLM"/>
    </source>
</evidence>
<keyword evidence="1" id="KW-0812">Transmembrane</keyword>
<gene>
    <name evidence="2" type="ORF">SDC9_103723</name>
</gene>
<name>A0A645AVT4_9ZZZZ</name>
<dbReference type="AlphaFoldDB" id="A0A645AVT4"/>
<evidence type="ECO:0000256" key="1">
    <source>
        <dbReference type="SAM" id="Phobius"/>
    </source>
</evidence>
<feature type="transmembrane region" description="Helical" evidence="1">
    <location>
        <begin position="20"/>
        <end position="42"/>
    </location>
</feature>
<proteinExistence type="predicted"/>
<sequence length="72" mass="7685">MTTPLGAFIAYQFVTGLNDAVLGLALGFAVGVLICVSAAHLLPEAEEHDKEHSYLAFLCGVALALFIMFSER</sequence>
<accession>A0A645AVT4</accession>
<dbReference type="EMBL" id="VSSQ01015996">
    <property type="protein sequence ID" value="MPM56906.1"/>
    <property type="molecule type" value="Genomic_DNA"/>
</dbReference>
<reference evidence="2" key="1">
    <citation type="submission" date="2019-08" db="EMBL/GenBank/DDBJ databases">
        <authorList>
            <person name="Kucharzyk K."/>
            <person name="Murdoch R.W."/>
            <person name="Higgins S."/>
            <person name="Loffler F."/>
        </authorList>
    </citation>
    <scope>NUCLEOTIDE SEQUENCE</scope>
</reference>
<protein>
    <recommendedName>
        <fullName evidence="3">Zinc transporter ZupT</fullName>
    </recommendedName>
</protein>
<evidence type="ECO:0000313" key="2">
    <source>
        <dbReference type="EMBL" id="MPM56906.1"/>
    </source>
</evidence>
<keyword evidence="1" id="KW-1133">Transmembrane helix</keyword>
<organism evidence="2">
    <name type="scientific">bioreactor metagenome</name>
    <dbReference type="NCBI Taxonomy" id="1076179"/>
    <lineage>
        <taxon>unclassified sequences</taxon>
        <taxon>metagenomes</taxon>
        <taxon>ecological metagenomes</taxon>
    </lineage>
</organism>
<keyword evidence="1" id="KW-0472">Membrane</keyword>
<feature type="transmembrane region" description="Helical" evidence="1">
    <location>
        <begin position="54"/>
        <end position="70"/>
    </location>
</feature>